<evidence type="ECO:0000313" key="2">
    <source>
        <dbReference type="Proteomes" id="UP000886520"/>
    </source>
</evidence>
<sequence length="255" mass="27852">MQLLYSMSRMVPSLCKLFVSLSPKKLSRFILVKKKKKRSCKEGGGSFADTWKIMRSPESVYADAVSSPQVCMQMPHQMEARRHSSYQGSPPRSSISYIMGRKSDVLPGLPRLSTSSASCYERLSGERGLDLPPLLKLGAYSGESGFLSRQDSAVSLAQHRRSSCSSATSFVSCTSSRLKHAYARQKDALANDLASKQPHIGELFAGNQFLTHLTAVPAASSSVCENALLQPSSGLLDASLPCREAELKDRIILFL</sequence>
<comment type="caution">
    <text evidence="1">The sequence shown here is derived from an EMBL/GenBank/DDBJ whole genome shotgun (WGS) entry which is preliminary data.</text>
</comment>
<dbReference type="AlphaFoldDB" id="A0A9D4V9L1"/>
<accession>A0A9D4V9L1</accession>
<dbReference type="EMBL" id="JABFUD020000004">
    <property type="protein sequence ID" value="KAI5081432.1"/>
    <property type="molecule type" value="Genomic_DNA"/>
</dbReference>
<proteinExistence type="predicted"/>
<protein>
    <submittedName>
        <fullName evidence="1">Uncharacterized protein</fullName>
    </submittedName>
</protein>
<reference evidence="1" key="1">
    <citation type="submission" date="2021-01" db="EMBL/GenBank/DDBJ databases">
        <title>Adiantum capillus-veneris genome.</title>
        <authorList>
            <person name="Fang Y."/>
            <person name="Liao Q."/>
        </authorList>
    </citation>
    <scope>NUCLEOTIDE SEQUENCE</scope>
    <source>
        <strain evidence="1">H3</strain>
        <tissue evidence="1">Leaf</tissue>
    </source>
</reference>
<evidence type="ECO:0000313" key="1">
    <source>
        <dbReference type="EMBL" id="KAI5081432.1"/>
    </source>
</evidence>
<keyword evidence="2" id="KW-1185">Reference proteome</keyword>
<dbReference type="Proteomes" id="UP000886520">
    <property type="component" value="Chromosome 4"/>
</dbReference>
<name>A0A9D4V9L1_ADICA</name>
<organism evidence="1 2">
    <name type="scientific">Adiantum capillus-veneris</name>
    <name type="common">Maidenhair fern</name>
    <dbReference type="NCBI Taxonomy" id="13818"/>
    <lineage>
        <taxon>Eukaryota</taxon>
        <taxon>Viridiplantae</taxon>
        <taxon>Streptophyta</taxon>
        <taxon>Embryophyta</taxon>
        <taxon>Tracheophyta</taxon>
        <taxon>Polypodiopsida</taxon>
        <taxon>Polypodiidae</taxon>
        <taxon>Polypodiales</taxon>
        <taxon>Pteridineae</taxon>
        <taxon>Pteridaceae</taxon>
        <taxon>Vittarioideae</taxon>
        <taxon>Adiantum</taxon>
    </lineage>
</organism>
<dbReference type="OrthoDB" id="1902212at2759"/>
<gene>
    <name evidence="1" type="ORF">GOP47_0004615</name>
</gene>